<keyword evidence="1" id="KW-0472">Membrane</keyword>
<comment type="caution">
    <text evidence="2">The sequence shown here is derived from an EMBL/GenBank/DDBJ whole genome shotgun (WGS) entry which is preliminary data.</text>
</comment>
<protein>
    <recommendedName>
        <fullName evidence="4">Carboxypeptidase regulatory-like domain-containing protein</fullName>
    </recommendedName>
</protein>
<accession>A0A7J4JF60</accession>
<evidence type="ECO:0000313" key="2">
    <source>
        <dbReference type="EMBL" id="HIH16412.1"/>
    </source>
</evidence>
<dbReference type="Proteomes" id="UP000564964">
    <property type="component" value="Unassembled WGS sequence"/>
</dbReference>
<keyword evidence="1" id="KW-1133">Transmembrane helix</keyword>
<name>A0A7J4JF60_9ARCH</name>
<evidence type="ECO:0000256" key="1">
    <source>
        <dbReference type="SAM" id="Phobius"/>
    </source>
</evidence>
<evidence type="ECO:0008006" key="4">
    <source>
        <dbReference type="Google" id="ProtNLM"/>
    </source>
</evidence>
<gene>
    <name evidence="2" type="ORF">HA252_03330</name>
</gene>
<organism evidence="2 3">
    <name type="scientific">Candidatus Iainarchaeum sp</name>
    <dbReference type="NCBI Taxonomy" id="3101447"/>
    <lineage>
        <taxon>Archaea</taxon>
        <taxon>Candidatus Iainarchaeota</taxon>
        <taxon>Candidatus Iainarchaeia</taxon>
        <taxon>Candidatus Iainarchaeales</taxon>
        <taxon>Candidatus Iainarchaeaceae</taxon>
        <taxon>Candidatus Iainarchaeum</taxon>
    </lineage>
</organism>
<sequence>MPLDDPQPYGPQAYGYAQQPEAGGGAADQAKKLVPLLVVLLLVAGGGYFAYDYFVGSIQKVSFSVKNSENEAINNATLRVYANGQANPLATFTGAKTLELKRGDYAYEVAASGYKPMKGVPFAVRRGRTTFSSSCRRTSTWTSTSNCPPPWSWGRPCKAKSS</sequence>
<evidence type="ECO:0000313" key="3">
    <source>
        <dbReference type="Proteomes" id="UP000564964"/>
    </source>
</evidence>
<keyword evidence="1" id="KW-0812">Transmembrane</keyword>
<feature type="transmembrane region" description="Helical" evidence="1">
    <location>
        <begin position="33"/>
        <end position="51"/>
    </location>
</feature>
<dbReference type="EMBL" id="DUGH01000081">
    <property type="protein sequence ID" value="HIH16412.1"/>
    <property type="molecule type" value="Genomic_DNA"/>
</dbReference>
<proteinExistence type="predicted"/>
<reference evidence="3" key="1">
    <citation type="journal article" date="2020" name="bioRxiv">
        <title>A rank-normalized archaeal taxonomy based on genome phylogeny resolves widespread incomplete and uneven classifications.</title>
        <authorList>
            <person name="Rinke C."/>
            <person name="Chuvochina M."/>
            <person name="Mussig A.J."/>
            <person name="Chaumeil P.-A."/>
            <person name="Waite D.W."/>
            <person name="Whitman W.B."/>
            <person name="Parks D.H."/>
            <person name="Hugenholtz P."/>
        </authorList>
    </citation>
    <scope>NUCLEOTIDE SEQUENCE [LARGE SCALE GENOMIC DNA]</scope>
</reference>
<dbReference type="AlphaFoldDB" id="A0A7J4JF60"/>